<dbReference type="AlphaFoldDB" id="A0A9N9CKU3"/>
<evidence type="ECO:0000313" key="2">
    <source>
        <dbReference type="Proteomes" id="UP000789396"/>
    </source>
</evidence>
<keyword evidence="2" id="KW-1185">Reference proteome</keyword>
<reference evidence="1" key="1">
    <citation type="submission" date="2021-06" db="EMBL/GenBank/DDBJ databases">
        <authorList>
            <person name="Kallberg Y."/>
            <person name="Tangrot J."/>
            <person name="Rosling A."/>
        </authorList>
    </citation>
    <scope>NUCLEOTIDE SEQUENCE</scope>
    <source>
        <strain evidence="1">IN212</strain>
    </source>
</reference>
<feature type="non-terminal residue" evidence="1">
    <location>
        <position position="1"/>
    </location>
</feature>
<protein>
    <submittedName>
        <fullName evidence="1">7303_t:CDS:1</fullName>
    </submittedName>
</protein>
<name>A0A9N9CKU3_9GLOM</name>
<dbReference type="EMBL" id="CAJVPZ010008975">
    <property type="protein sequence ID" value="CAG8603900.1"/>
    <property type="molecule type" value="Genomic_DNA"/>
</dbReference>
<accession>A0A9N9CKU3</accession>
<organism evidence="1 2">
    <name type="scientific">Racocetra fulgida</name>
    <dbReference type="NCBI Taxonomy" id="60492"/>
    <lineage>
        <taxon>Eukaryota</taxon>
        <taxon>Fungi</taxon>
        <taxon>Fungi incertae sedis</taxon>
        <taxon>Mucoromycota</taxon>
        <taxon>Glomeromycotina</taxon>
        <taxon>Glomeromycetes</taxon>
        <taxon>Diversisporales</taxon>
        <taxon>Gigasporaceae</taxon>
        <taxon>Racocetra</taxon>
    </lineage>
</organism>
<comment type="caution">
    <text evidence="1">The sequence shown here is derived from an EMBL/GenBank/DDBJ whole genome shotgun (WGS) entry which is preliminary data.</text>
</comment>
<proteinExistence type="predicted"/>
<gene>
    <name evidence="1" type="ORF">RFULGI_LOCUS6708</name>
</gene>
<evidence type="ECO:0000313" key="1">
    <source>
        <dbReference type="EMBL" id="CAG8603900.1"/>
    </source>
</evidence>
<sequence>NEDVDKGIEVDLCAEVDEEMSKNTEVSKVILAFVLLLINIV</sequence>
<dbReference type="Proteomes" id="UP000789396">
    <property type="component" value="Unassembled WGS sequence"/>
</dbReference>